<feature type="domain" description="Oxidoreductase-like" evidence="2">
    <location>
        <begin position="12"/>
        <end position="51"/>
    </location>
</feature>
<dbReference type="EMBL" id="WSSB01000008">
    <property type="protein sequence ID" value="MXR37323.1"/>
    <property type="molecule type" value="Genomic_DNA"/>
</dbReference>
<proteinExistence type="predicted"/>
<dbReference type="AlphaFoldDB" id="A0A845BXU0"/>
<feature type="compositionally biased region" description="Acidic residues" evidence="1">
    <location>
        <begin position="1"/>
        <end position="10"/>
    </location>
</feature>
<comment type="caution">
    <text evidence="3">The sequence shown here is derived from an EMBL/GenBank/DDBJ whole genome shotgun (WGS) entry which is preliminary data.</text>
</comment>
<dbReference type="Pfam" id="PF09791">
    <property type="entry name" value="Oxidored-like"/>
    <property type="match status" value="1"/>
</dbReference>
<accession>A0A845BXU0</accession>
<dbReference type="InterPro" id="IPR019180">
    <property type="entry name" value="Oxidoreductase-like_N"/>
</dbReference>
<dbReference type="RefSeq" id="WP_124736255.1">
    <property type="nucleotide sequence ID" value="NZ_WSSB01000008.1"/>
</dbReference>
<dbReference type="Proteomes" id="UP000467214">
    <property type="component" value="Unassembled WGS sequence"/>
</dbReference>
<feature type="region of interest" description="Disordered" evidence="1">
    <location>
        <begin position="1"/>
        <end position="22"/>
    </location>
</feature>
<gene>
    <name evidence="3" type="ORF">GQF02_10090</name>
</gene>
<sequence length="57" mass="6437">MLETGDDFDPQPDAPQAPSDDMCCGSGCEPCVWDSYQIELADYRVRLAAWQARQERV</sequence>
<name>A0A845BXU0_9NEIS</name>
<evidence type="ECO:0000256" key="1">
    <source>
        <dbReference type="SAM" id="MobiDB-lite"/>
    </source>
</evidence>
<reference evidence="3 4" key="1">
    <citation type="submission" date="2019-12" db="EMBL/GenBank/DDBJ databases">
        <title>Neisseriaceae gen. nov. sp. Genome sequencing and assembly.</title>
        <authorList>
            <person name="Liu Z."/>
            <person name="Li A."/>
        </authorList>
    </citation>
    <scope>NUCLEOTIDE SEQUENCE [LARGE SCALE GENOMIC DNA]</scope>
    <source>
        <strain evidence="3 4">B2N2-7</strain>
    </source>
</reference>
<organism evidence="3 4">
    <name type="scientific">Craterilacuibacter sinensis</name>
    <dbReference type="NCBI Taxonomy" id="2686017"/>
    <lineage>
        <taxon>Bacteria</taxon>
        <taxon>Pseudomonadati</taxon>
        <taxon>Pseudomonadota</taxon>
        <taxon>Betaproteobacteria</taxon>
        <taxon>Neisseriales</taxon>
        <taxon>Neisseriaceae</taxon>
        <taxon>Craterilacuibacter</taxon>
    </lineage>
</organism>
<evidence type="ECO:0000259" key="2">
    <source>
        <dbReference type="Pfam" id="PF09791"/>
    </source>
</evidence>
<evidence type="ECO:0000313" key="3">
    <source>
        <dbReference type="EMBL" id="MXR37323.1"/>
    </source>
</evidence>
<keyword evidence="4" id="KW-1185">Reference proteome</keyword>
<evidence type="ECO:0000313" key="4">
    <source>
        <dbReference type="Proteomes" id="UP000467214"/>
    </source>
</evidence>
<protein>
    <submittedName>
        <fullName evidence="3">Oxidoreductase</fullName>
    </submittedName>
</protein>